<evidence type="ECO:0000256" key="2">
    <source>
        <dbReference type="ARBA" id="ARBA00005558"/>
    </source>
</evidence>
<dbReference type="InterPro" id="IPR050708">
    <property type="entry name" value="T6SS_VgrG/RHS"/>
</dbReference>
<dbReference type="Pfam" id="PF04717">
    <property type="entry name" value="Phage_base_V"/>
    <property type="match status" value="1"/>
</dbReference>
<evidence type="ECO:0000256" key="3">
    <source>
        <dbReference type="ARBA" id="ARBA00022525"/>
    </source>
</evidence>
<protein>
    <submittedName>
        <fullName evidence="7">Uncharacterized protein</fullName>
    </submittedName>
</protein>
<dbReference type="InterPro" id="IPR037026">
    <property type="entry name" value="Vgr_OB-fold_dom_sf"/>
</dbReference>
<dbReference type="Gene3D" id="2.30.110.50">
    <property type="match status" value="1"/>
</dbReference>
<comment type="similarity">
    <text evidence="2">Belongs to the VgrG protein family.</text>
</comment>
<evidence type="ECO:0000313" key="8">
    <source>
        <dbReference type="Proteomes" id="UP000075635"/>
    </source>
</evidence>
<evidence type="ECO:0000313" key="7">
    <source>
        <dbReference type="EMBL" id="KYF88561.1"/>
    </source>
</evidence>
<comment type="caution">
    <text evidence="7">The sequence shown here is derived from an EMBL/GenBank/DDBJ whole genome shotgun (WGS) entry which is preliminary data.</text>
</comment>
<dbReference type="NCBIfam" id="TIGR03361">
    <property type="entry name" value="VI_Rhs_Vgr"/>
    <property type="match status" value="1"/>
</dbReference>
<dbReference type="InterPro" id="IPR017847">
    <property type="entry name" value="T6SS_RhsGE_Vgr_subset"/>
</dbReference>
<dbReference type="SUPFAM" id="SSF69349">
    <property type="entry name" value="Phage fibre proteins"/>
    <property type="match status" value="1"/>
</dbReference>
<keyword evidence="3" id="KW-0964">Secreted</keyword>
<dbReference type="EMBL" id="JEMB01001330">
    <property type="protein sequence ID" value="KYF88561.1"/>
    <property type="molecule type" value="Genomic_DNA"/>
</dbReference>
<evidence type="ECO:0000256" key="1">
    <source>
        <dbReference type="ARBA" id="ARBA00004613"/>
    </source>
</evidence>
<feature type="compositionally biased region" description="Polar residues" evidence="4">
    <location>
        <begin position="494"/>
        <end position="507"/>
    </location>
</feature>
<dbReference type="Proteomes" id="UP000075635">
    <property type="component" value="Unassembled WGS sequence"/>
</dbReference>
<dbReference type="Gene3D" id="2.40.50.230">
    <property type="entry name" value="Gp5 N-terminal domain"/>
    <property type="match status" value="1"/>
</dbReference>
<accession>A0A150S823</accession>
<dbReference type="NCBIfam" id="TIGR01646">
    <property type="entry name" value="vgr_GE"/>
    <property type="match status" value="1"/>
</dbReference>
<dbReference type="InterPro" id="IPR054030">
    <property type="entry name" value="Gp5_Vgr_C"/>
</dbReference>
<dbReference type="Pfam" id="PF22178">
    <property type="entry name" value="Gp5_trimer_C"/>
    <property type="match status" value="1"/>
</dbReference>
<comment type="subcellular location">
    <subcellularLocation>
        <location evidence="1">Secreted</location>
    </subcellularLocation>
</comment>
<dbReference type="InterPro" id="IPR006531">
    <property type="entry name" value="Gp5/Vgr_OB"/>
</dbReference>
<reference evidence="7 8" key="1">
    <citation type="submission" date="2014-02" db="EMBL/GenBank/DDBJ databases">
        <title>The small core and large imbalanced accessory genome model reveals a collaborative survival strategy of Sorangium cellulosum strains in nature.</title>
        <authorList>
            <person name="Han K."/>
            <person name="Peng R."/>
            <person name="Blom J."/>
            <person name="Li Y.-Z."/>
        </authorList>
    </citation>
    <scope>NUCLEOTIDE SEQUENCE [LARGE SCALE GENOMIC DNA]</scope>
    <source>
        <strain evidence="7 8">So0011-07</strain>
    </source>
</reference>
<name>A0A150S823_SORCE</name>
<dbReference type="Pfam" id="PF05954">
    <property type="entry name" value="Phage_GPD"/>
    <property type="match status" value="1"/>
</dbReference>
<dbReference type="GO" id="GO:0005576">
    <property type="term" value="C:extracellular region"/>
    <property type="evidence" value="ECO:0007669"/>
    <property type="project" value="UniProtKB-SubCell"/>
</dbReference>
<evidence type="ECO:0000259" key="5">
    <source>
        <dbReference type="Pfam" id="PF04717"/>
    </source>
</evidence>
<feature type="region of interest" description="Disordered" evidence="4">
    <location>
        <begin position="492"/>
        <end position="511"/>
    </location>
</feature>
<dbReference type="InterPro" id="IPR006533">
    <property type="entry name" value="T6SS_Vgr_RhsGE"/>
</dbReference>
<dbReference type="SUPFAM" id="SSF69255">
    <property type="entry name" value="gp5 N-terminal domain-like"/>
    <property type="match status" value="1"/>
</dbReference>
<sequence length="647" mass="71154">MADTKPIHLARGDGSSGALGARREVRAEARIASGDLIDVRRVEVSDRMSALFEARVVAVSDNPDIDFEAVIGQPMTLVAHADQTRTWTGICSRLRQLAVEERNLSTYELTLVPALWLATQRRNYRMFQHTSELDIALQILKEWGVSPALRLAGTYKKRKYRVQYGESDYTFLCRMLEDAGVSFYFESAGEGRLVLDDGPHRNTRRAPIAFRDHPTDTDQDHVTEVEIGRRLRPGKYTVRDHDHRRPASYRLLASAGGAGGEGGAGGVEERLERFHYVPGAFLYESDKGESTPVADDRGKYRADESEGAALAQRRLEAKRASAREIAFKTNALDLAPGTVVSFLDHPKSELGPDAGLLVLESTLVGEVPGPWQHACRAASAEVPYRPPLRARKPRAQGVESATVVGAPGDEIHVDEHGRVRVQFHWDREGRMNDASSCWIHVSQPWGGAGFGGTNLPRVGQEVIVDFLGGDPDRPIIVGRVYTSLQKTPYKLPDNKTQSGWKSSSSPETGGYNEIMFEDAAGKELVRMQAERDLHKKVKNDESVNIGNDRVSAIGHDEEQTVGNDFMKQVVNNAREVVGMNRARAVGNNETVEIGSTQSIRVGDRLEIVCGKSVIVLEKSGKITISGTDITVHSSGHTQINGDPIDLN</sequence>
<evidence type="ECO:0000259" key="6">
    <source>
        <dbReference type="Pfam" id="PF22178"/>
    </source>
</evidence>
<gene>
    <name evidence="7" type="ORF">BE17_46285</name>
</gene>
<dbReference type="PANTHER" id="PTHR32305:SF15">
    <property type="entry name" value="PROTEIN RHSA-RELATED"/>
    <property type="match status" value="1"/>
</dbReference>
<evidence type="ECO:0000256" key="4">
    <source>
        <dbReference type="SAM" id="MobiDB-lite"/>
    </source>
</evidence>
<organism evidence="7 8">
    <name type="scientific">Sorangium cellulosum</name>
    <name type="common">Polyangium cellulosum</name>
    <dbReference type="NCBI Taxonomy" id="56"/>
    <lineage>
        <taxon>Bacteria</taxon>
        <taxon>Pseudomonadati</taxon>
        <taxon>Myxococcota</taxon>
        <taxon>Polyangia</taxon>
        <taxon>Polyangiales</taxon>
        <taxon>Polyangiaceae</taxon>
        <taxon>Sorangium</taxon>
    </lineage>
</organism>
<dbReference type="Gene3D" id="3.55.50.10">
    <property type="entry name" value="Baseplate protein-like domains"/>
    <property type="match status" value="1"/>
</dbReference>
<proteinExistence type="inferred from homology"/>
<dbReference type="PANTHER" id="PTHR32305">
    <property type="match status" value="1"/>
</dbReference>
<dbReference type="SUPFAM" id="SSF69279">
    <property type="entry name" value="Phage tail proteins"/>
    <property type="match status" value="2"/>
</dbReference>
<feature type="domain" description="Gp5/Type VI secretion system Vgr protein OB-fold" evidence="5">
    <location>
        <begin position="414"/>
        <end position="481"/>
    </location>
</feature>
<feature type="domain" description="Gp5/Type VI secretion system Vgr C-terminal trimerisation" evidence="6">
    <location>
        <begin position="498"/>
        <end position="604"/>
    </location>
</feature>
<dbReference type="AlphaFoldDB" id="A0A150S823"/>
<dbReference type="Gene3D" id="4.10.220.110">
    <property type="match status" value="1"/>
</dbReference>